<dbReference type="InterPro" id="IPR010982">
    <property type="entry name" value="Lambda_DNA-bd_dom_sf"/>
</dbReference>
<sequence length="114" mass="12212">MINEGSNHADAHCPPLALRRALKKRGDDIFDARKRRKLSAQVVAELALTSRNTLKRTEEGDPAVSIGIYASVLNALGLPGGVGELADAARDRLGLELTSPSARRRAGARRGQET</sequence>
<keyword evidence="2" id="KW-1185">Reference proteome</keyword>
<organism evidence="1 2">
    <name type="scientific">Aquisalinus luteolus</name>
    <dbReference type="NCBI Taxonomy" id="1566827"/>
    <lineage>
        <taxon>Bacteria</taxon>
        <taxon>Pseudomonadati</taxon>
        <taxon>Pseudomonadota</taxon>
        <taxon>Alphaproteobacteria</taxon>
        <taxon>Parvularculales</taxon>
        <taxon>Parvularculaceae</taxon>
        <taxon>Aquisalinus</taxon>
    </lineage>
</organism>
<accession>A0ABX0HGD4</accession>
<dbReference type="Proteomes" id="UP000818603">
    <property type="component" value="Unassembled WGS sequence"/>
</dbReference>
<proteinExistence type="predicted"/>
<dbReference type="EMBL" id="VCJR02000001">
    <property type="protein sequence ID" value="NHK27177.1"/>
    <property type="molecule type" value="Genomic_DNA"/>
</dbReference>
<dbReference type="RefSeq" id="WP_155137959.1">
    <property type="nucleotide sequence ID" value="NZ_BMGZ01000001.1"/>
</dbReference>
<dbReference type="SUPFAM" id="SSF47413">
    <property type="entry name" value="lambda repressor-like DNA-binding domains"/>
    <property type="match status" value="1"/>
</dbReference>
<dbReference type="Pfam" id="PF13560">
    <property type="entry name" value="HTH_31"/>
    <property type="match status" value="1"/>
</dbReference>
<reference evidence="1 2" key="1">
    <citation type="submission" date="2020-02" db="EMBL/GenBank/DDBJ databases">
        <title>Genome sequence of Parvularcula flava strain NH6-79.</title>
        <authorList>
            <person name="Abdul Karim M.H."/>
            <person name="Lam M.Q."/>
            <person name="Chen S.J."/>
            <person name="Yahya A."/>
            <person name="Shahir S."/>
            <person name="Shamsir M.S."/>
            <person name="Chong C.S."/>
        </authorList>
    </citation>
    <scope>NUCLEOTIDE SEQUENCE [LARGE SCALE GENOMIC DNA]</scope>
    <source>
        <strain evidence="1 2">NH6-79</strain>
    </source>
</reference>
<dbReference type="Gene3D" id="1.10.260.40">
    <property type="entry name" value="lambda repressor-like DNA-binding domains"/>
    <property type="match status" value="1"/>
</dbReference>
<comment type="caution">
    <text evidence="1">The sequence shown here is derived from an EMBL/GenBank/DDBJ whole genome shotgun (WGS) entry which is preliminary data.</text>
</comment>
<name>A0ABX0HGD4_9PROT</name>
<protein>
    <submittedName>
        <fullName evidence="1">Helix-turn-helix domain-containing protein</fullName>
    </submittedName>
</protein>
<evidence type="ECO:0000313" key="1">
    <source>
        <dbReference type="EMBL" id="NHK27177.1"/>
    </source>
</evidence>
<gene>
    <name evidence="1" type="ORF">FF098_004585</name>
</gene>
<evidence type="ECO:0000313" key="2">
    <source>
        <dbReference type="Proteomes" id="UP000818603"/>
    </source>
</evidence>